<proteinExistence type="predicted"/>
<accession>A0A0F9R8F6</accession>
<dbReference type="AlphaFoldDB" id="A0A0F9R8F6"/>
<protein>
    <submittedName>
        <fullName evidence="1">Uncharacterized protein</fullName>
    </submittedName>
</protein>
<evidence type="ECO:0000313" key="1">
    <source>
        <dbReference type="EMBL" id="KKN21491.1"/>
    </source>
</evidence>
<gene>
    <name evidence="1" type="ORF">LCGC14_0924900</name>
</gene>
<comment type="caution">
    <text evidence="1">The sequence shown here is derived from an EMBL/GenBank/DDBJ whole genome shotgun (WGS) entry which is preliminary data.</text>
</comment>
<name>A0A0F9R8F6_9ZZZZ</name>
<organism evidence="1">
    <name type="scientific">marine sediment metagenome</name>
    <dbReference type="NCBI Taxonomy" id="412755"/>
    <lineage>
        <taxon>unclassified sequences</taxon>
        <taxon>metagenomes</taxon>
        <taxon>ecological metagenomes</taxon>
    </lineage>
</organism>
<sequence>MMKVYKLNRDGEEAFGFEVDNAYICPGRIATLLRKVNGVSGIELRKPFSFSSDVHLKFKYHGEPFMVWEPYGDSSRYWIGPEYESESEAVNVDVLIEAFERYEPSVIVGIWGDVISLNLKSLLRRFFGDE</sequence>
<dbReference type="EMBL" id="LAZR01003144">
    <property type="protein sequence ID" value="KKN21491.1"/>
    <property type="molecule type" value="Genomic_DNA"/>
</dbReference>
<reference evidence="1" key="1">
    <citation type="journal article" date="2015" name="Nature">
        <title>Complex archaea that bridge the gap between prokaryotes and eukaryotes.</title>
        <authorList>
            <person name="Spang A."/>
            <person name="Saw J.H."/>
            <person name="Jorgensen S.L."/>
            <person name="Zaremba-Niedzwiedzka K."/>
            <person name="Martijn J."/>
            <person name="Lind A.E."/>
            <person name="van Eijk R."/>
            <person name="Schleper C."/>
            <person name="Guy L."/>
            <person name="Ettema T.J."/>
        </authorList>
    </citation>
    <scope>NUCLEOTIDE SEQUENCE</scope>
</reference>